<keyword evidence="8" id="KW-1133">Transmembrane helix</keyword>
<dbReference type="InterPro" id="IPR036396">
    <property type="entry name" value="Cyt_P450_sf"/>
</dbReference>
<evidence type="ECO:0000256" key="5">
    <source>
        <dbReference type="ARBA" id="ARBA00023004"/>
    </source>
</evidence>
<dbReference type="SUPFAM" id="SSF48264">
    <property type="entry name" value="Cytochrome P450"/>
    <property type="match status" value="1"/>
</dbReference>
<keyword evidence="5 7" id="KW-0408">Iron</keyword>
<keyword evidence="4" id="KW-0560">Oxidoreductase</keyword>
<dbReference type="EMBL" id="AZHA01000020">
    <property type="protein sequence ID" value="OAA40094.1"/>
    <property type="molecule type" value="Genomic_DNA"/>
</dbReference>
<dbReference type="GO" id="GO:0016705">
    <property type="term" value="F:oxidoreductase activity, acting on paired donors, with incorporation or reduction of molecular oxygen"/>
    <property type="evidence" value="ECO:0007669"/>
    <property type="project" value="InterPro"/>
</dbReference>
<keyword evidence="10" id="KW-1185">Reference proteome</keyword>
<keyword evidence="8" id="KW-0812">Transmembrane</keyword>
<keyword evidence="7" id="KW-0349">Heme</keyword>
<feature type="binding site" description="axial binding residue" evidence="7">
    <location>
        <position position="470"/>
    </location>
    <ligand>
        <name>heme</name>
        <dbReference type="ChEBI" id="CHEBI:30413"/>
    </ligand>
    <ligandPart>
        <name>Fe</name>
        <dbReference type="ChEBI" id="CHEBI:18248"/>
    </ligandPart>
</feature>
<sequence>MFVSLVESLGELGTAHPALAAFVAATAATVVLLLIFTHNPLAKSHYPYVGVDSNHGVFFFKGIRQRVHWFKHGPQLIHSSFKRFPNAIFTLPSLDRTSIVLPPRNLQEIRDLPREIASNSHATSDFFVGNWTSLDYDIFGHATIDAIKTQYIAKIGQQIEPAANEAAYAFHKHFGSYSEYTPVKAQPEILQLVSQMVARTIVGTDICRDPEWVPAVIGYAQNIFQCAVYLKLVPDFARPFVALLTPYRWRIEQCRRTIRRLARPVIQQKKAWARDHPESWKAHVKSEEMTTLEWLVETSSPQESSVYMIAHRLTGVSFGAAHTTSNTITNALMDLASDFDRWAPPLRREIEQVLGGETAGMTNADLSKLWLLDSFLKESQRFHPPSKLSVNRKMMKDHTLSTGDVLPKDAHVCFAGVPMSMSEAYFDKGEEFDGFRFERLRRESEKEQNGLQFTSSYGGSLHFGHGRYMCPGRFMGSLISKLLIIEILQRYDLKLGPGGRPENIMFFDMDIPNPEYEILFRDRAVATK</sequence>
<dbReference type="PANTHER" id="PTHR46206">
    <property type="entry name" value="CYTOCHROME P450"/>
    <property type="match status" value="1"/>
</dbReference>
<proteinExistence type="inferred from homology"/>
<dbReference type="Gene3D" id="1.10.630.10">
    <property type="entry name" value="Cytochrome P450"/>
    <property type="match status" value="1"/>
</dbReference>
<dbReference type="CDD" id="cd11041">
    <property type="entry name" value="CYP503A1-like"/>
    <property type="match status" value="1"/>
</dbReference>
<evidence type="ECO:0000256" key="1">
    <source>
        <dbReference type="ARBA" id="ARBA00001971"/>
    </source>
</evidence>
<keyword evidence="3 7" id="KW-0479">Metal-binding</keyword>
<dbReference type="Pfam" id="PF00067">
    <property type="entry name" value="p450"/>
    <property type="match status" value="1"/>
</dbReference>
<evidence type="ECO:0000313" key="10">
    <source>
        <dbReference type="Proteomes" id="UP000076863"/>
    </source>
</evidence>
<dbReference type="OrthoDB" id="1844152at2759"/>
<protein>
    <submittedName>
        <fullName evidence="9">Cytochrome P450</fullName>
    </submittedName>
</protein>
<keyword evidence="6" id="KW-0503">Monooxygenase</keyword>
<dbReference type="InterPro" id="IPR001128">
    <property type="entry name" value="Cyt_P450"/>
</dbReference>
<evidence type="ECO:0000256" key="6">
    <source>
        <dbReference type="ARBA" id="ARBA00023033"/>
    </source>
</evidence>
<feature type="transmembrane region" description="Helical" evidence="8">
    <location>
        <begin position="15"/>
        <end position="36"/>
    </location>
</feature>
<dbReference type="PRINTS" id="PR00465">
    <property type="entry name" value="EP450IV"/>
</dbReference>
<dbReference type="GO" id="GO:0020037">
    <property type="term" value="F:heme binding"/>
    <property type="evidence" value="ECO:0007669"/>
    <property type="project" value="InterPro"/>
</dbReference>
<dbReference type="GO" id="GO:0004497">
    <property type="term" value="F:monooxygenase activity"/>
    <property type="evidence" value="ECO:0007669"/>
    <property type="project" value="UniProtKB-KW"/>
</dbReference>
<gene>
    <name evidence="9" type="ORF">BBO_06152</name>
</gene>
<dbReference type="Proteomes" id="UP000076863">
    <property type="component" value="Unassembled WGS sequence"/>
</dbReference>
<accession>A0A167BJ20</accession>
<evidence type="ECO:0000256" key="7">
    <source>
        <dbReference type="PIRSR" id="PIRSR602403-1"/>
    </source>
</evidence>
<name>A0A167BJ20_9HYPO</name>
<evidence type="ECO:0000256" key="3">
    <source>
        <dbReference type="ARBA" id="ARBA00022723"/>
    </source>
</evidence>
<organism evidence="9 10">
    <name type="scientific">Beauveria brongniartii RCEF 3172</name>
    <dbReference type="NCBI Taxonomy" id="1081107"/>
    <lineage>
        <taxon>Eukaryota</taxon>
        <taxon>Fungi</taxon>
        <taxon>Dikarya</taxon>
        <taxon>Ascomycota</taxon>
        <taxon>Pezizomycotina</taxon>
        <taxon>Sordariomycetes</taxon>
        <taxon>Hypocreomycetidae</taxon>
        <taxon>Hypocreales</taxon>
        <taxon>Cordycipitaceae</taxon>
        <taxon>Beauveria</taxon>
        <taxon>Beauveria brongniartii</taxon>
    </lineage>
</organism>
<comment type="similarity">
    <text evidence="2">Belongs to the cytochrome P450 family.</text>
</comment>
<evidence type="ECO:0000256" key="4">
    <source>
        <dbReference type="ARBA" id="ARBA00023002"/>
    </source>
</evidence>
<dbReference type="PANTHER" id="PTHR46206:SF4">
    <property type="entry name" value="P450, PUTATIVE (EUROFUNG)-RELATED"/>
    <property type="match status" value="1"/>
</dbReference>
<evidence type="ECO:0000313" key="9">
    <source>
        <dbReference type="EMBL" id="OAA40094.1"/>
    </source>
</evidence>
<reference evidence="9 10" key="1">
    <citation type="journal article" date="2016" name="Genome Biol. Evol.">
        <title>Divergent and convergent evolution of fungal pathogenicity.</title>
        <authorList>
            <person name="Shang Y."/>
            <person name="Xiao G."/>
            <person name="Zheng P."/>
            <person name="Cen K."/>
            <person name="Zhan S."/>
            <person name="Wang C."/>
        </authorList>
    </citation>
    <scope>NUCLEOTIDE SEQUENCE [LARGE SCALE GENOMIC DNA]</scope>
    <source>
        <strain evidence="9 10">RCEF 3172</strain>
    </source>
</reference>
<dbReference type="AlphaFoldDB" id="A0A167BJ20"/>
<comment type="cofactor">
    <cofactor evidence="1 7">
        <name>heme</name>
        <dbReference type="ChEBI" id="CHEBI:30413"/>
    </cofactor>
</comment>
<dbReference type="InterPro" id="IPR002403">
    <property type="entry name" value="Cyt_P450_E_grp-IV"/>
</dbReference>
<evidence type="ECO:0000256" key="2">
    <source>
        <dbReference type="ARBA" id="ARBA00010617"/>
    </source>
</evidence>
<evidence type="ECO:0000256" key="8">
    <source>
        <dbReference type="SAM" id="Phobius"/>
    </source>
</evidence>
<keyword evidence="8" id="KW-0472">Membrane</keyword>
<comment type="caution">
    <text evidence="9">The sequence shown here is derived from an EMBL/GenBank/DDBJ whole genome shotgun (WGS) entry which is preliminary data.</text>
</comment>
<dbReference type="GO" id="GO:0005506">
    <property type="term" value="F:iron ion binding"/>
    <property type="evidence" value="ECO:0007669"/>
    <property type="project" value="InterPro"/>
</dbReference>